<dbReference type="PROSITE" id="PS50172">
    <property type="entry name" value="BRCT"/>
    <property type="match status" value="1"/>
</dbReference>
<dbReference type="AlphaFoldDB" id="A0A4R7P0V0"/>
<protein>
    <recommendedName>
        <fullName evidence="1">BRCT domain-containing protein</fullName>
    </recommendedName>
</protein>
<evidence type="ECO:0000313" key="3">
    <source>
        <dbReference type="Proteomes" id="UP000295341"/>
    </source>
</evidence>
<dbReference type="Gene3D" id="3.40.50.10190">
    <property type="entry name" value="BRCT domain"/>
    <property type="match status" value="1"/>
</dbReference>
<reference evidence="2 3" key="1">
    <citation type="submission" date="2019-03" db="EMBL/GenBank/DDBJ databases">
        <title>Genomic Encyclopedia of Type Strains, Phase IV (KMG-IV): sequencing the most valuable type-strain genomes for metagenomic binning, comparative biology and taxonomic classification.</title>
        <authorList>
            <person name="Goeker M."/>
        </authorList>
    </citation>
    <scope>NUCLEOTIDE SEQUENCE [LARGE SCALE GENOMIC DNA]</scope>
    <source>
        <strain evidence="2 3">DSM 26377</strain>
    </source>
</reference>
<gene>
    <name evidence="2" type="ORF">DFR24_3496</name>
</gene>
<dbReference type="RefSeq" id="WP_133882677.1">
    <property type="nucleotide sequence ID" value="NZ_MWIN01000019.1"/>
</dbReference>
<proteinExistence type="predicted"/>
<evidence type="ECO:0000313" key="2">
    <source>
        <dbReference type="EMBL" id="TDU26470.1"/>
    </source>
</evidence>
<name>A0A4R7P0V0_9GAMM</name>
<dbReference type="InterPro" id="IPR001357">
    <property type="entry name" value="BRCT_dom"/>
</dbReference>
<dbReference type="SUPFAM" id="SSF52113">
    <property type="entry name" value="BRCT domain"/>
    <property type="match status" value="1"/>
</dbReference>
<evidence type="ECO:0000259" key="1">
    <source>
        <dbReference type="PROSITE" id="PS50172"/>
    </source>
</evidence>
<sequence>MHVDHQSYLHFSGPRQLERSVNSLVGLIEGISIDQSINSKELGFLSQWLEEHRPLSHLHPFNELVPAVATAIGDGALTAEEKDDLQWLCERLLSSEFSDFTAAGIQRLHAVLGGIAADTRIDEAELRGLSLWLDEHDYLKSCWPYDEVESVVTQVMRDGRIDADEHRMLTQFFSEFTAKLDDRTITAPLITDGQKISGLCAVCPDISVEDRTFAFTGASSRYTRKDFSALISQRGGRILPGVSAKLDYLIIGAEGNPCWMYACYGRKVEKAVQLRKQGIKLLLVHENDFHDALS</sequence>
<dbReference type="CDD" id="cd17748">
    <property type="entry name" value="BRCT_DNA_ligase_like"/>
    <property type="match status" value="1"/>
</dbReference>
<keyword evidence="3" id="KW-1185">Reference proteome</keyword>
<feature type="domain" description="BRCT" evidence="1">
    <location>
        <begin position="208"/>
        <end position="294"/>
    </location>
</feature>
<accession>A0A4R7P0V0</accession>
<organism evidence="2 3">
    <name type="scientific">Panacagrimonas perspica</name>
    <dbReference type="NCBI Taxonomy" id="381431"/>
    <lineage>
        <taxon>Bacteria</taxon>
        <taxon>Pseudomonadati</taxon>
        <taxon>Pseudomonadota</taxon>
        <taxon>Gammaproteobacteria</taxon>
        <taxon>Nevskiales</taxon>
        <taxon>Nevskiaceae</taxon>
        <taxon>Panacagrimonas</taxon>
    </lineage>
</organism>
<dbReference type="EMBL" id="SOBT01000010">
    <property type="protein sequence ID" value="TDU26470.1"/>
    <property type="molecule type" value="Genomic_DNA"/>
</dbReference>
<dbReference type="Proteomes" id="UP000295341">
    <property type="component" value="Unassembled WGS sequence"/>
</dbReference>
<dbReference type="OrthoDB" id="5451971at2"/>
<comment type="caution">
    <text evidence="2">The sequence shown here is derived from an EMBL/GenBank/DDBJ whole genome shotgun (WGS) entry which is preliminary data.</text>
</comment>
<dbReference type="InterPro" id="IPR036420">
    <property type="entry name" value="BRCT_dom_sf"/>
</dbReference>